<sequence>DTLFTKINGALLDPQGSCTVSSAWTSGVLTASCPLLTPFAHGSWRTRPTGGKEPVMNPLGQDISLPVLSLPSPPYQ</sequence>
<protein>
    <submittedName>
        <fullName evidence="1">Uncharacterized protein</fullName>
    </submittedName>
</protein>
<name>A0ABD0M7L1_9CAEN</name>
<dbReference type="AlphaFoldDB" id="A0ABD0M7L1"/>
<feature type="non-terminal residue" evidence="1">
    <location>
        <position position="1"/>
    </location>
</feature>
<evidence type="ECO:0000313" key="1">
    <source>
        <dbReference type="EMBL" id="KAK7507758.1"/>
    </source>
</evidence>
<reference evidence="1 2" key="1">
    <citation type="journal article" date="2023" name="Sci. Data">
        <title>Genome assembly of the Korean intertidal mud-creeper Batillaria attramentaria.</title>
        <authorList>
            <person name="Patra A.K."/>
            <person name="Ho P.T."/>
            <person name="Jun S."/>
            <person name="Lee S.J."/>
            <person name="Kim Y."/>
            <person name="Won Y.J."/>
        </authorList>
    </citation>
    <scope>NUCLEOTIDE SEQUENCE [LARGE SCALE GENOMIC DNA]</scope>
    <source>
        <strain evidence="1">Wonlab-2016</strain>
    </source>
</reference>
<dbReference type="Proteomes" id="UP001519460">
    <property type="component" value="Unassembled WGS sequence"/>
</dbReference>
<proteinExistence type="predicted"/>
<evidence type="ECO:0000313" key="2">
    <source>
        <dbReference type="Proteomes" id="UP001519460"/>
    </source>
</evidence>
<organism evidence="1 2">
    <name type="scientific">Batillaria attramentaria</name>
    <dbReference type="NCBI Taxonomy" id="370345"/>
    <lineage>
        <taxon>Eukaryota</taxon>
        <taxon>Metazoa</taxon>
        <taxon>Spiralia</taxon>
        <taxon>Lophotrochozoa</taxon>
        <taxon>Mollusca</taxon>
        <taxon>Gastropoda</taxon>
        <taxon>Caenogastropoda</taxon>
        <taxon>Sorbeoconcha</taxon>
        <taxon>Cerithioidea</taxon>
        <taxon>Batillariidae</taxon>
        <taxon>Batillaria</taxon>
    </lineage>
</organism>
<comment type="caution">
    <text evidence="1">The sequence shown here is derived from an EMBL/GenBank/DDBJ whole genome shotgun (WGS) entry which is preliminary data.</text>
</comment>
<accession>A0ABD0M7L1</accession>
<keyword evidence="2" id="KW-1185">Reference proteome</keyword>
<dbReference type="EMBL" id="JACVVK020000003">
    <property type="protein sequence ID" value="KAK7507758.1"/>
    <property type="molecule type" value="Genomic_DNA"/>
</dbReference>
<gene>
    <name evidence="1" type="ORF">BaRGS_00000723</name>
</gene>